<proteinExistence type="predicted"/>
<gene>
    <name evidence="1" type="ORF">O6H91_06G137800</name>
</gene>
<organism evidence="1 2">
    <name type="scientific">Diphasiastrum complanatum</name>
    <name type="common">Issler's clubmoss</name>
    <name type="synonym">Lycopodium complanatum</name>
    <dbReference type="NCBI Taxonomy" id="34168"/>
    <lineage>
        <taxon>Eukaryota</taxon>
        <taxon>Viridiplantae</taxon>
        <taxon>Streptophyta</taxon>
        <taxon>Embryophyta</taxon>
        <taxon>Tracheophyta</taxon>
        <taxon>Lycopodiopsida</taxon>
        <taxon>Lycopodiales</taxon>
        <taxon>Lycopodiaceae</taxon>
        <taxon>Lycopodioideae</taxon>
        <taxon>Diphasiastrum</taxon>
    </lineage>
</organism>
<dbReference type="Proteomes" id="UP001162992">
    <property type="component" value="Chromosome 6"/>
</dbReference>
<name>A0ACC2DJR3_DIPCM</name>
<dbReference type="EMBL" id="CM055097">
    <property type="protein sequence ID" value="KAJ7554375.1"/>
    <property type="molecule type" value="Genomic_DNA"/>
</dbReference>
<keyword evidence="2" id="KW-1185">Reference proteome</keyword>
<evidence type="ECO:0000313" key="2">
    <source>
        <dbReference type="Proteomes" id="UP001162992"/>
    </source>
</evidence>
<sequence length="171" mass="18052">MSRNTTILFHIVNDMSMNKSEDAKMRSKTPVAASAPATASASATATPTPSASTPHGSTASTAAPTPVPPPSDLHSPSTSSASAPTPMPPPPDPHRPSTSSQPSTSRGTRQMSMMGSFREGQHTFPLSWHHPASFERLSRKLQFAGPATHHPQPTHYAALCSRSGLHPSERD</sequence>
<comment type="caution">
    <text evidence="1">The sequence shown here is derived from an EMBL/GenBank/DDBJ whole genome shotgun (WGS) entry which is preliminary data.</text>
</comment>
<reference evidence="2" key="1">
    <citation type="journal article" date="2024" name="Proc. Natl. Acad. Sci. U.S.A.">
        <title>Extraordinary preservation of gene collinearity over three hundred million years revealed in homosporous lycophytes.</title>
        <authorList>
            <person name="Li C."/>
            <person name="Wickell D."/>
            <person name="Kuo L.Y."/>
            <person name="Chen X."/>
            <person name="Nie B."/>
            <person name="Liao X."/>
            <person name="Peng D."/>
            <person name="Ji J."/>
            <person name="Jenkins J."/>
            <person name="Williams M."/>
            <person name="Shu S."/>
            <person name="Plott C."/>
            <person name="Barry K."/>
            <person name="Rajasekar S."/>
            <person name="Grimwood J."/>
            <person name="Han X."/>
            <person name="Sun S."/>
            <person name="Hou Z."/>
            <person name="He W."/>
            <person name="Dai G."/>
            <person name="Sun C."/>
            <person name="Schmutz J."/>
            <person name="Leebens-Mack J.H."/>
            <person name="Li F.W."/>
            <person name="Wang L."/>
        </authorList>
    </citation>
    <scope>NUCLEOTIDE SEQUENCE [LARGE SCALE GENOMIC DNA]</scope>
    <source>
        <strain evidence="2">cv. PW_Plant_1</strain>
    </source>
</reference>
<evidence type="ECO:0000313" key="1">
    <source>
        <dbReference type="EMBL" id="KAJ7554375.1"/>
    </source>
</evidence>
<accession>A0ACC2DJR3</accession>
<protein>
    <submittedName>
        <fullName evidence="1">Uncharacterized protein</fullName>
    </submittedName>
</protein>